<sequence>MKKILAFSGSNHSQSIHNSLIHALAAQVTESEVTVLDLGDFELPMYGLDIEAQGIPANVMKLKAIMHDHDALIIASPEHNGAMPAFLKNVIDWLSRVAEPGQPFFGETKKPVLLASTSPGPNGGATNLKTMAELMPWWGGDVKATYSLGSYPEKFREGAFDAETQAALADLVAAFEQAISSVQEN</sequence>
<evidence type="ECO:0000256" key="1">
    <source>
        <dbReference type="ARBA" id="ARBA00001917"/>
    </source>
</evidence>
<reference evidence="4" key="1">
    <citation type="submission" date="2022-07" db="EMBL/GenBank/DDBJ databases">
        <title>Genome sequencing of Photobacterium atrarenae GJH2-4.</title>
        <authorList>
            <person name="Park S.-J."/>
        </authorList>
    </citation>
    <scope>NUCLEOTIDE SEQUENCE</scope>
    <source>
        <strain evidence="4">GJH2-4</strain>
    </source>
</reference>
<dbReference type="Gene3D" id="3.40.50.360">
    <property type="match status" value="1"/>
</dbReference>
<evidence type="ECO:0000259" key="3">
    <source>
        <dbReference type="Pfam" id="PF03358"/>
    </source>
</evidence>
<keyword evidence="2" id="KW-0288">FMN</keyword>
<dbReference type="EMBL" id="CP101509">
    <property type="protein sequence ID" value="UTV30549.1"/>
    <property type="molecule type" value="Genomic_DNA"/>
</dbReference>
<dbReference type="SUPFAM" id="SSF52218">
    <property type="entry name" value="Flavoproteins"/>
    <property type="match status" value="1"/>
</dbReference>
<evidence type="ECO:0000313" key="5">
    <source>
        <dbReference type="Proteomes" id="UP001057998"/>
    </source>
</evidence>
<dbReference type="Pfam" id="PF03358">
    <property type="entry name" value="FMN_red"/>
    <property type="match status" value="1"/>
</dbReference>
<dbReference type="PANTHER" id="PTHR30543:SF21">
    <property type="entry name" value="NAD(P)H-DEPENDENT FMN REDUCTASE LOT6"/>
    <property type="match status" value="1"/>
</dbReference>
<evidence type="ECO:0000256" key="2">
    <source>
        <dbReference type="ARBA" id="ARBA00022643"/>
    </source>
</evidence>
<dbReference type="InterPro" id="IPR005025">
    <property type="entry name" value="FMN_Rdtase-like_dom"/>
</dbReference>
<keyword evidence="2" id="KW-0285">Flavoprotein</keyword>
<dbReference type="PANTHER" id="PTHR30543">
    <property type="entry name" value="CHROMATE REDUCTASE"/>
    <property type="match status" value="1"/>
</dbReference>
<name>A0ABY5GPD5_9GAMM</name>
<organism evidence="4 5">
    <name type="scientific">Photobacterium atrarenae</name>
    <dbReference type="NCBI Taxonomy" id="865757"/>
    <lineage>
        <taxon>Bacteria</taxon>
        <taxon>Pseudomonadati</taxon>
        <taxon>Pseudomonadota</taxon>
        <taxon>Gammaproteobacteria</taxon>
        <taxon>Vibrionales</taxon>
        <taxon>Vibrionaceae</taxon>
        <taxon>Photobacterium</taxon>
    </lineage>
</organism>
<evidence type="ECO:0000313" key="4">
    <source>
        <dbReference type="EMBL" id="UTV30549.1"/>
    </source>
</evidence>
<dbReference type="RefSeq" id="WP_255391909.1">
    <property type="nucleotide sequence ID" value="NZ_CP101509.1"/>
</dbReference>
<dbReference type="Proteomes" id="UP001057998">
    <property type="component" value="Chromosome 2"/>
</dbReference>
<dbReference type="InterPro" id="IPR050712">
    <property type="entry name" value="NAD(P)H-dep_reductase"/>
</dbReference>
<dbReference type="InterPro" id="IPR029039">
    <property type="entry name" value="Flavoprotein-like_sf"/>
</dbReference>
<protein>
    <submittedName>
        <fullName evidence="4">NAD(P)H-dependent oxidoreductase</fullName>
    </submittedName>
</protein>
<comment type="cofactor">
    <cofactor evidence="1">
        <name>FMN</name>
        <dbReference type="ChEBI" id="CHEBI:58210"/>
    </cofactor>
</comment>
<keyword evidence="5" id="KW-1185">Reference proteome</keyword>
<gene>
    <name evidence="4" type="ORF">NNL38_18465</name>
</gene>
<proteinExistence type="predicted"/>
<accession>A0ABY5GPD5</accession>
<feature type="domain" description="NADPH-dependent FMN reductase-like" evidence="3">
    <location>
        <begin position="3"/>
        <end position="133"/>
    </location>
</feature>